<name>A0A4R5DY59_9BACT</name>
<evidence type="ECO:0000256" key="5">
    <source>
        <dbReference type="ARBA" id="ARBA00023136"/>
    </source>
</evidence>
<dbReference type="PANTHER" id="PTHR11910">
    <property type="entry name" value="ATP SYNTHASE DELTA CHAIN"/>
    <property type="match status" value="1"/>
</dbReference>
<protein>
    <recommendedName>
        <fullName evidence="7">ATP synthase subunit delta</fullName>
    </recommendedName>
    <alternativeName>
        <fullName evidence="7">ATP synthase F(1) sector subunit delta</fullName>
    </alternativeName>
    <alternativeName>
        <fullName evidence="7">F-type ATPase subunit delta</fullName>
        <shortName evidence="7">F-ATPase subunit delta</shortName>
    </alternativeName>
</protein>
<dbReference type="PRINTS" id="PR00125">
    <property type="entry name" value="ATPASEDELTA"/>
</dbReference>
<evidence type="ECO:0000313" key="8">
    <source>
        <dbReference type="EMBL" id="TDE16285.1"/>
    </source>
</evidence>
<keyword evidence="3 7" id="KW-0375">Hydrogen ion transport</keyword>
<comment type="function">
    <text evidence="7">This protein is part of the stalk that links CF(0) to CF(1). It either transmits conformational changes from CF(0) to CF(1) or is implicated in proton conduction.</text>
</comment>
<evidence type="ECO:0000313" key="9">
    <source>
        <dbReference type="Proteomes" id="UP000294850"/>
    </source>
</evidence>
<accession>A0A4R5DY59</accession>
<keyword evidence="2 7" id="KW-0813">Transport</keyword>
<evidence type="ECO:0000256" key="6">
    <source>
        <dbReference type="ARBA" id="ARBA00023310"/>
    </source>
</evidence>
<comment type="subcellular location">
    <subcellularLocation>
        <location evidence="7">Cell membrane</location>
        <topology evidence="7">Peripheral membrane protein</topology>
    </subcellularLocation>
    <subcellularLocation>
        <location evidence="1">Membrane</location>
    </subcellularLocation>
</comment>
<dbReference type="GO" id="GO:0046933">
    <property type="term" value="F:proton-transporting ATP synthase activity, rotational mechanism"/>
    <property type="evidence" value="ECO:0007669"/>
    <property type="project" value="UniProtKB-UniRule"/>
</dbReference>
<dbReference type="Proteomes" id="UP000294850">
    <property type="component" value="Unassembled WGS sequence"/>
</dbReference>
<evidence type="ECO:0000256" key="1">
    <source>
        <dbReference type="ARBA" id="ARBA00004370"/>
    </source>
</evidence>
<evidence type="ECO:0000256" key="4">
    <source>
        <dbReference type="ARBA" id="ARBA00023065"/>
    </source>
</evidence>
<evidence type="ECO:0000256" key="2">
    <source>
        <dbReference type="ARBA" id="ARBA00022448"/>
    </source>
</evidence>
<keyword evidence="7" id="KW-1003">Cell membrane</keyword>
<dbReference type="InterPro" id="IPR020781">
    <property type="entry name" value="ATPase_OSCP/d_CS"/>
</dbReference>
<keyword evidence="5 7" id="KW-0472">Membrane</keyword>
<evidence type="ECO:0000256" key="7">
    <source>
        <dbReference type="HAMAP-Rule" id="MF_01416"/>
    </source>
</evidence>
<dbReference type="EMBL" id="SMFL01000003">
    <property type="protein sequence ID" value="TDE16285.1"/>
    <property type="molecule type" value="Genomic_DNA"/>
</dbReference>
<comment type="caution">
    <text evidence="8">The sequence shown here is derived from an EMBL/GenBank/DDBJ whole genome shotgun (WGS) entry which is preliminary data.</text>
</comment>
<dbReference type="AlphaFoldDB" id="A0A4R5DY59"/>
<dbReference type="SUPFAM" id="SSF47928">
    <property type="entry name" value="N-terminal domain of the delta subunit of the F1F0-ATP synthase"/>
    <property type="match status" value="1"/>
</dbReference>
<dbReference type="OrthoDB" id="9802471at2"/>
<dbReference type="Gene3D" id="1.10.520.20">
    <property type="entry name" value="N-terminal domain of the delta subunit of the F1F0-ATP synthase"/>
    <property type="match status" value="1"/>
</dbReference>
<dbReference type="PROSITE" id="PS00389">
    <property type="entry name" value="ATPASE_DELTA"/>
    <property type="match status" value="1"/>
</dbReference>
<dbReference type="HAMAP" id="MF_01416">
    <property type="entry name" value="ATP_synth_delta_bact"/>
    <property type="match status" value="1"/>
</dbReference>
<dbReference type="Pfam" id="PF00213">
    <property type="entry name" value="OSCP"/>
    <property type="match status" value="1"/>
</dbReference>
<keyword evidence="6 7" id="KW-0066">ATP synthesis</keyword>
<evidence type="ECO:0000256" key="3">
    <source>
        <dbReference type="ARBA" id="ARBA00022781"/>
    </source>
</evidence>
<reference evidence="8 9" key="1">
    <citation type="submission" date="2019-03" db="EMBL/GenBank/DDBJ databases">
        <title>Dyadobacter AR-3-6 sp. nov., isolated from arctic soil.</title>
        <authorList>
            <person name="Chaudhary D.K."/>
        </authorList>
    </citation>
    <scope>NUCLEOTIDE SEQUENCE [LARGE SCALE GENOMIC DNA]</scope>
    <source>
        <strain evidence="8 9">AR-3-6</strain>
    </source>
</reference>
<proteinExistence type="inferred from homology"/>
<dbReference type="NCBIfam" id="TIGR01145">
    <property type="entry name" value="ATP_synt_delta"/>
    <property type="match status" value="1"/>
</dbReference>
<dbReference type="RefSeq" id="WP_131957819.1">
    <property type="nucleotide sequence ID" value="NZ_SMFL01000003.1"/>
</dbReference>
<gene>
    <name evidence="7 8" type="primary">atpH</name>
    <name evidence="8" type="ORF">E0F88_08535</name>
</gene>
<comment type="function">
    <text evidence="7">F(1)F(0) ATP synthase produces ATP from ADP in the presence of a proton or sodium gradient. F-type ATPases consist of two structural domains, F(1) containing the extramembraneous catalytic core and F(0) containing the membrane proton channel, linked together by a central stalk and a peripheral stalk. During catalysis, ATP synthesis in the catalytic domain of F(1) is coupled via a rotary mechanism of the central stalk subunits to proton translocation.</text>
</comment>
<keyword evidence="9" id="KW-1185">Reference proteome</keyword>
<dbReference type="InterPro" id="IPR026015">
    <property type="entry name" value="ATP_synth_OSCP/delta_N_sf"/>
</dbReference>
<keyword evidence="7" id="KW-0139">CF(1)</keyword>
<dbReference type="GO" id="GO:0005886">
    <property type="term" value="C:plasma membrane"/>
    <property type="evidence" value="ECO:0007669"/>
    <property type="project" value="UniProtKB-SubCell"/>
</dbReference>
<keyword evidence="4 7" id="KW-0406">Ion transport</keyword>
<dbReference type="InterPro" id="IPR000711">
    <property type="entry name" value="ATPase_OSCP/dsu"/>
</dbReference>
<comment type="similarity">
    <text evidence="7">Belongs to the ATPase delta chain family.</text>
</comment>
<dbReference type="GO" id="GO:0045259">
    <property type="term" value="C:proton-transporting ATP synthase complex"/>
    <property type="evidence" value="ECO:0007669"/>
    <property type="project" value="UniProtKB-KW"/>
</dbReference>
<organism evidence="8 9">
    <name type="scientific">Dyadobacter psychrotolerans</name>
    <dbReference type="NCBI Taxonomy" id="2541721"/>
    <lineage>
        <taxon>Bacteria</taxon>
        <taxon>Pseudomonadati</taxon>
        <taxon>Bacteroidota</taxon>
        <taxon>Cytophagia</taxon>
        <taxon>Cytophagales</taxon>
        <taxon>Spirosomataceae</taxon>
        <taxon>Dyadobacter</taxon>
    </lineage>
</organism>
<sequence length="178" mass="20012">MSVGIVASRYAKSLIELAKEKNVLEAVFEDMKLFKDTADKNRALMLALQSPVVRHEKKLAILKALFIERVNPVSYAIFTIITKKNREAILDSIADEFIKAYNDFQGIQKATVITTVPLTDELRTQFTNIVASATGKTIELEEKIDSKLVGGYILRVNDRQVDASLRSRLNELKLQLAD</sequence>